<dbReference type="EMBL" id="BAAADU010000002">
    <property type="protein sequence ID" value="GAA0654515.1"/>
    <property type="molecule type" value="Genomic_DNA"/>
</dbReference>
<comment type="caution">
    <text evidence="2">The sequence shown here is derived from an EMBL/GenBank/DDBJ whole genome shotgun (WGS) entry which is preliminary data.</text>
</comment>
<dbReference type="InterPro" id="IPR016954">
    <property type="entry name" value="Uncharacterised_Vng0742h"/>
</dbReference>
<keyword evidence="3" id="KW-1185">Reference proteome</keyword>
<feature type="domain" description="DICT" evidence="1">
    <location>
        <begin position="105"/>
        <end position="204"/>
    </location>
</feature>
<reference evidence="2 3" key="1">
    <citation type="journal article" date="2019" name="Int. J. Syst. Evol. Microbiol.">
        <title>The Global Catalogue of Microorganisms (GCM) 10K type strain sequencing project: providing services to taxonomists for standard genome sequencing and annotation.</title>
        <authorList>
            <consortium name="The Broad Institute Genomics Platform"/>
            <consortium name="The Broad Institute Genome Sequencing Center for Infectious Disease"/>
            <person name="Wu L."/>
            <person name="Ma J."/>
        </authorList>
    </citation>
    <scope>NUCLEOTIDE SEQUENCE [LARGE SCALE GENOMIC DNA]</scope>
    <source>
        <strain evidence="2 3">JCM 16327</strain>
    </source>
</reference>
<gene>
    <name evidence="2" type="ORF">GCM10009019_17670</name>
</gene>
<evidence type="ECO:0000313" key="3">
    <source>
        <dbReference type="Proteomes" id="UP001500194"/>
    </source>
</evidence>
<protein>
    <submittedName>
        <fullName evidence="2">DICT sensory domain-containing protein</fullName>
    </submittedName>
</protein>
<dbReference type="AlphaFoldDB" id="A0AAV3T235"/>
<dbReference type="InterPro" id="IPR019278">
    <property type="entry name" value="DICT_dom"/>
</dbReference>
<organism evidence="2 3">
    <name type="scientific">Salarchaeum japonicum</name>
    <dbReference type="NCBI Taxonomy" id="555573"/>
    <lineage>
        <taxon>Archaea</taxon>
        <taxon>Methanobacteriati</taxon>
        <taxon>Methanobacteriota</taxon>
        <taxon>Stenosarchaea group</taxon>
        <taxon>Halobacteria</taxon>
        <taxon>Halobacteriales</taxon>
        <taxon>Halobacteriaceae</taxon>
    </lineage>
</organism>
<dbReference type="RefSeq" id="WP_227260422.1">
    <property type="nucleotide sequence ID" value="NZ_BAAADU010000002.1"/>
</dbReference>
<dbReference type="GeneID" id="68573556"/>
<name>A0AAV3T235_9EURY</name>
<dbReference type="Proteomes" id="UP001500194">
    <property type="component" value="Unassembled WGS sequence"/>
</dbReference>
<sequence length="244" mass="27337">MDSIRSLVGRVESEGRTLTVYDPLDESVVDRLRDYFGPQRVTVTVAESRGEHAPANFAVLHEAGDVVAASDLDDVDSVIAFEAGIVSNPDFERDSYPAVLEHDDTTTFTSFDKRSMIIASREVEVAAYNVGRGELRVGFQSLSKMDDQWSVYTQLARSGLDVHVYGLPDWERPQRELDLTFHTDDVREVRESWFVVYDGDGRDSRKLALIASERDDGTFHGFWTYDASIVDEFLDYVHAGGLGA</sequence>
<accession>A0AAV3T235</accession>
<proteinExistence type="predicted"/>
<dbReference type="Pfam" id="PF10069">
    <property type="entry name" value="DICT"/>
    <property type="match status" value="1"/>
</dbReference>
<evidence type="ECO:0000259" key="1">
    <source>
        <dbReference type="Pfam" id="PF10069"/>
    </source>
</evidence>
<evidence type="ECO:0000313" key="2">
    <source>
        <dbReference type="EMBL" id="GAA0654515.1"/>
    </source>
</evidence>
<dbReference type="PIRSF" id="PIRSF030471">
    <property type="entry name" value="STR_Vng0742h_prd"/>
    <property type="match status" value="1"/>
</dbReference>